<protein>
    <submittedName>
        <fullName evidence="1">Uncharacterized protein</fullName>
    </submittedName>
</protein>
<evidence type="ECO:0000313" key="2">
    <source>
        <dbReference type="Proteomes" id="UP000028524"/>
    </source>
</evidence>
<sequence length="14" mass="1339">SGPPGQSVRTPGSI</sequence>
<keyword evidence="2" id="KW-1185">Reference proteome</keyword>
<dbReference type="HOGENOM" id="CLU_3435799_0_0_1"/>
<feature type="non-terminal residue" evidence="1">
    <location>
        <position position="14"/>
    </location>
</feature>
<feature type="non-terminal residue" evidence="1">
    <location>
        <position position="1"/>
    </location>
</feature>
<accession>A0A084QZA7</accession>
<evidence type="ECO:0000313" key="1">
    <source>
        <dbReference type="EMBL" id="KFA69292.1"/>
    </source>
</evidence>
<dbReference type="EMBL" id="KL659571">
    <property type="protein sequence ID" value="KFA69292.1"/>
    <property type="molecule type" value="Genomic_DNA"/>
</dbReference>
<proteinExistence type="predicted"/>
<reference evidence="1 2" key="1">
    <citation type="journal article" date="2014" name="BMC Genomics">
        <title>Comparative genome sequencing reveals chemotype-specific gene clusters in the toxigenic black mold Stachybotrys.</title>
        <authorList>
            <person name="Semeiks J."/>
            <person name="Borek D."/>
            <person name="Otwinowski Z."/>
            <person name="Grishin N.V."/>
        </authorList>
    </citation>
    <scope>NUCLEOTIDE SEQUENCE [LARGE SCALE GENOMIC DNA]</scope>
    <source>
        <strain evidence="1 2">IBT 40285</strain>
    </source>
</reference>
<dbReference type="InParanoid" id="A0A084QZA7"/>
<organism evidence="1 2">
    <name type="scientific">Stachybotrys chlorohalonatus (strain IBT 40285)</name>
    <dbReference type="NCBI Taxonomy" id="1283841"/>
    <lineage>
        <taxon>Eukaryota</taxon>
        <taxon>Fungi</taxon>
        <taxon>Dikarya</taxon>
        <taxon>Ascomycota</taxon>
        <taxon>Pezizomycotina</taxon>
        <taxon>Sordariomycetes</taxon>
        <taxon>Hypocreomycetidae</taxon>
        <taxon>Hypocreales</taxon>
        <taxon>Stachybotryaceae</taxon>
        <taxon>Stachybotrys</taxon>
    </lineage>
</organism>
<name>A0A084QZA7_STAC4</name>
<dbReference type="Proteomes" id="UP000028524">
    <property type="component" value="Unassembled WGS sequence"/>
</dbReference>
<gene>
    <name evidence="1" type="ORF">S40285_09171</name>
</gene>